<dbReference type="EMBL" id="CAJVPU010037287">
    <property type="protein sequence ID" value="CAG8732161.1"/>
    <property type="molecule type" value="Genomic_DNA"/>
</dbReference>
<protein>
    <submittedName>
        <fullName evidence="1">6281_t:CDS:1</fullName>
    </submittedName>
</protein>
<sequence>DSAHNKLKKIQKSGMDDKEANEEDANIVSKIASFFTCCVIVSNPPN</sequence>
<gene>
    <name evidence="1" type="ORF">DHETER_LOCUS13510</name>
</gene>
<evidence type="ECO:0000313" key="2">
    <source>
        <dbReference type="Proteomes" id="UP000789702"/>
    </source>
</evidence>
<reference evidence="1" key="1">
    <citation type="submission" date="2021-06" db="EMBL/GenBank/DDBJ databases">
        <authorList>
            <person name="Kallberg Y."/>
            <person name="Tangrot J."/>
            <person name="Rosling A."/>
        </authorList>
    </citation>
    <scope>NUCLEOTIDE SEQUENCE</scope>
    <source>
        <strain evidence="1">IL203A</strain>
    </source>
</reference>
<proteinExistence type="predicted"/>
<name>A0ACA9Q3B1_9GLOM</name>
<organism evidence="1 2">
    <name type="scientific">Dentiscutata heterogama</name>
    <dbReference type="NCBI Taxonomy" id="1316150"/>
    <lineage>
        <taxon>Eukaryota</taxon>
        <taxon>Fungi</taxon>
        <taxon>Fungi incertae sedis</taxon>
        <taxon>Mucoromycota</taxon>
        <taxon>Glomeromycotina</taxon>
        <taxon>Glomeromycetes</taxon>
        <taxon>Diversisporales</taxon>
        <taxon>Gigasporaceae</taxon>
        <taxon>Dentiscutata</taxon>
    </lineage>
</organism>
<dbReference type="Proteomes" id="UP000789702">
    <property type="component" value="Unassembled WGS sequence"/>
</dbReference>
<keyword evidence="2" id="KW-1185">Reference proteome</keyword>
<evidence type="ECO:0000313" key="1">
    <source>
        <dbReference type="EMBL" id="CAG8732161.1"/>
    </source>
</evidence>
<accession>A0ACA9Q3B1</accession>
<comment type="caution">
    <text evidence="1">The sequence shown here is derived from an EMBL/GenBank/DDBJ whole genome shotgun (WGS) entry which is preliminary data.</text>
</comment>
<feature type="non-terminal residue" evidence="1">
    <location>
        <position position="1"/>
    </location>
</feature>